<dbReference type="Gene3D" id="1.10.3720.10">
    <property type="entry name" value="MetI-like"/>
    <property type="match status" value="1"/>
</dbReference>
<keyword evidence="7 9" id="KW-0472">Membrane</keyword>
<dbReference type="GO" id="GO:0071916">
    <property type="term" value="F:dipeptide transmembrane transporter activity"/>
    <property type="evidence" value="ECO:0007669"/>
    <property type="project" value="TreeGrafter"/>
</dbReference>
<evidence type="ECO:0000256" key="8">
    <source>
        <dbReference type="ARBA" id="ARBA00024202"/>
    </source>
</evidence>
<dbReference type="RefSeq" id="WP_153446976.1">
    <property type="nucleotide sequence ID" value="NZ_CP045699.1"/>
</dbReference>
<evidence type="ECO:0000256" key="7">
    <source>
        <dbReference type="ARBA" id="ARBA00023136"/>
    </source>
</evidence>
<evidence type="ECO:0000256" key="4">
    <source>
        <dbReference type="ARBA" id="ARBA00022519"/>
    </source>
</evidence>
<dbReference type="CDD" id="cd06261">
    <property type="entry name" value="TM_PBP2"/>
    <property type="match status" value="1"/>
</dbReference>
<feature type="transmembrane region" description="Helical" evidence="9">
    <location>
        <begin position="47"/>
        <end position="67"/>
    </location>
</feature>
<comment type="similarity">
    <text evidence="8">Belongs to the binding-protein-dependent transport system permease family. OppBC subfamily.</text>
</comment>
<dbReference type="EMBL" id="CP045699">
    <property type="protein sequence ID" value="QGA64826.1"/>
    <property type="molecule type" value="Genomic_DNA"/>
</dbReference>
<evidence type="ECO:0000256" key="9">
    <source>
        <dbReference type="RuleBase" id="RU363032"/>
    </source>
</evidence>
<evidence type="ECO:0000256" key="3">
    <source>
        <dbReference type="ARBA" id="ARBA00022475"/>
    </source>
</evidence>
<gene>
    <name evidence="11" type="ORF">GFB47_05035</name>
</gene>
<organism evidence="11 12">
    <name type="scientific">Vibrio algicola</name>
    <dbReference type="NCBI Taxonomy" id="2662262"/>
    <lineage>
        <taxon>Bacteria</taxon>
        <taxon>Pseudomonadati</taxon>
        <taxon>Pseudomonadota</taxon>
        <taxon>Gammaproteobacteria</taxon>
        <taxon>Vibrionales</taxon>
        <taxon>Vibrionaceae</taxon>
        <taxon>Vibrio</taxon>
    </lineage>
</organism>
<dbReference type="Pfam" id="PF00528">
    <property type="entry name" value="BPD_transp_1"/>
    <property type="match status" value="1"/>
</dbReference>
<keyword evidence="3" id="KW-1003">Cell membrane</keyword>
<dbReference type="InterPro" id="IPR000515">
    <property type="entry name" value="MetI-like"/>
</dbReference>
<feature type="transmembrane region" description="Helical" evidence="9">
    <location>
        <begin position="148"/>
        <end position="166"/>
    </location>
</feature>
<accession>A0A5Q0TF98</accession>
<comment type="subcellular location">
    <subcellularLocation>
        <location evidence="1">Cell inner membrane</location>
        <topology evidence="1">Multi-pass membrane protein</topology>
    </subcellularLocation>
    <subcellularLocation>
        <location evidence="9">Cell membrane</location>
        <topology evidence="9">Multi-pass membrane protein</topology>
    </subcellularLocation>
</comment>
<keyword evidence="12" id="KW-1185">Reference proteome</keyword>
<dbReference type="PANTHER" id="PTHR43163">
    <property type="entry name" value="DIPEPTIDE TRANSPORT SYSTEM PERMEASE PROTEIN DPPB-RELATED"/>
    <property type="match status" value="1"/>
</dbReference>
<reference evidence="11 12" key="1">
    <citation type="submission" date="2019-10" db="EMBL/GenBank/DDBJ databases">
        <title>Vibrio sp. nov., isolated from Coralline algae surface.</title>
        <authorList>
            <person name="Geng Y."/>
            <person name="Zhang X."/>
        </authorList>
    </citation>
    <scope>NUCLEOTIDE SEQUENCE [LARGE SCALE GENOMIC DNA]</scope>
    <source>
        <strain evidence="11 12">SM1977</strain>
    </source>
</reference>
<dbReference type="InterPro" id="IPR035906">
    <property type="entry name" value="MetI-like_sf"/>
</dbReference>
<feature type="transmembrane region" description="Helical" evidence="9">
    <location>
        <begin position="120"/>
        <end position="139"/>
    </location>
</feature>
<evidence type="ECO:0000259" key="10">
    <source>
        <dbReference type="PROSITE" id="PS50928"/>
    </source>
</evidence>
<dbReference type="Proteomes" id="UP000348942">
    <property type="component" value="Chromosome 1"/>
</dbReference>
<evidence type="ECO:0000256" key="1">
    <source>
        <dbReference type="ARBA" id="ARBA00004429"/>
    </source>
</evidence>
<evidence type="ECO:0000256" key="2">
    <source>
        <dbReference type="ARBA" id="ARBA00022448"/>
    </source>
</evidence>
<dbReference type="PROSITE" id="PS50928">
    <property type="entry name" value="ABC_TM1"/>
    <property type="match status" value="1"/>
</dbReference>
<dbReference type="AlphaFoldDB" id="A0A5Q0TF98"/>
<feature type="transmembrane region" description="Helical" evidence="9">
    <location>
        <begin position="79"/>
        <end position="100"/>
    </location>
</feature>
<evidence type="ECO:0000313" key="11">
    <source>
        <dbReference type="EMBL" id="QGA64826.1"/>
    </source>
</evidence>
<protein>
    <submittedName>
        <fullName evidence="11">ABC transporter permease subunit</fullName>
    </submittedName>
</protein>
<keyword evidence="6 9" id="KW-1133">Transmembrane helix</keyword>
<feature type="transmembrane region" description="Helical" evidence="9">
    <location>
        <begin position="9"/>
        <end position="27"/>
    </location>
</feature>
<evidence type="ECO:0000256" key="5">
    <source>
        <dbReference type="ARBA" id="ARBA00022692"/>
    </source>
</evidence>
<dbReference type="GO" id="GO:0005886">
    <property type="term" value="C:plasma membrane"/>
    <property type="evidence" value="ECO:0007669"/>
    <property type="project" value="UniProtKB-SubCell"/>
</dbReference>
<sequence>MFVYTLRRMNLFIITLLMLTLIGFSILRIDPHSQAAMQPFFQGWFDYLTQLFHLDLGTNAIGVPVLAEIKSVFPATLELCFFAMLFALVIGIPIGTLAGIRQGKPIDTIISFSSMVGYSVPIFWLALMMIMFFSLDLGITPVSGRYDLIYHVPYITGFSVIDAFLSDDPLRSQTLHSIAMHLLLPCLVLALPPTTEVIRLMRASVADVRKQNYIRAARTRGLSSFEIIFHHVLRNAIPPIIPKVGVQLSSMLTYAIITESIFHWPGIGRWLLEALANKDYVSIQAGVMVVATFVLIVNILSDLIGALVNPHIRKQWHAVK</sequence>
<name>A0A5Q0TF98_9VIBR</name>
<keyword evidence="4" id="KW-0997">Cell inner membrane</keyword>
<dbReference type="PANTHER" id="PTHR43163:SF4">
    <property type="entry name" value="PUTRESCINE EXPORT SYSTEM PERMEASE PROTEIN SAPB"/>
    <property type="match status" value="1"/>
</dbReference>
<feature type="domain" description="ABC transmembrane type-1" evidence="10">
    <location>
        <begin position="73"/>
        <end position="301"/>
    </location>
</feature>
<feature type="transmembrane region" description="Helical" evidence="9">
    <location>
        <begin position="285"/>
        <end position="308"/>
    </location>
</feature>
<keyword evidence="2 9" id="KW-0813">Transport</keyword>
<keyword evidence="5 9" id="KW-0812">Transmembrane</keyword>
<dbReference type="SUPFAM" id="SSF161098">
    <property type="entry name" value="MetI-like"/>
    <property type="match status" value="1"/>
</dbReference>
<evidence type="ECO:0000313" key="12">
    <source>
        <dbReference type="Proteomes" id="UP000348942"/>
    </source>
</evidence>
<feature type="transmembrane region" description="Helical" evidence="9">
    <location>
        <begin position="178"/>
        <end position="201"/>
    </location>
</feature>
<proteinExistence type="inferred from homology"/>
<evidence type="ECO:0000256" key="6">
    <source>
        <dbReference type="ARBA" id="ARBA00022989"/>
    </source>
</evidence>